<dbReference type="KEGG" id="mmaa:FR932_07010"/>
<gene>
    <name evidence="1" type="ORF">FR932_07010</name>
</gene>
<dbReference type="RefSeq" id="WP_019440167.1">
    <property type="nucleotide sequence ID" value="NZ_ALOE01000006.1"/>
</dbReference>
<evidence type="ECO:0000313" key="1">
    <source>
        <dbReference type="EMBL" id="QFI37609.1"/>
    </source>
</evidence>
<evidence type="ECO:0008006" key="3">
    <source>
        <dbReference type="Google" id="ProtNLM"/>
    </source>
</evidence>
<sequence length="242" mass="27506">MDKQPLQQAQPEIATWLNKGHAEQLMKAAQQYWTNTKDWVMWAVAQKDEQQSEEPFLGLLAWERLTERLPFEPADFFRKRVQHALVNTIDAGEIATIEAIFNRLGIDVIKVSERIDNRDWDIIAIDFSSHTVSKYGELMPELIQLYGRTCRRYEFTVHSVVDVGLAPGFLDVQWDSVHVPLGLTLTQGSDIEFNPMSGFLGGQYNVQNVPLLPLSMSVEHPLTLQPLYGFLSKESSISTATE</sequence>
<organism evidence="1 2">
    <name type="scientific">Moritella marina ATCC 15381</name>
    <dbReference type="NCBI Taxonomy" id="1202962"/>
    <lineage>
        <taxon>Bacteria</taxon>
        <taxon>Pseudomonadati</taxon>
        <taxon>Pseudomonadota</taxon>
        <taxon>Gammaproteobacteria</taxon>
        <taxon>Alteromonadales</taxon>
        <taxon>Moritellaceae</taxon>
        <taxon>Moritella</taxon>
    </lineage>
</organism>
<dbReference type="OrthoDB" id="5674874at2"/>
<proteinExistence type="predicted"/>
<accession>A0A5J6WHL1</accession>
<dbReference type="EMBL" id="CP044399">
    <property type="protein sequence ID" value="QFI37609.1"/>
    <property type="molecule type" value="Genomic_DNA"/>
</dbReference>
<reference evidence="1 2" key="1">
    <citation type="submission" date="2019-09" db="EMBL/GenBank/DDBJ databases">
        <title>Hybrid Assembly of the complete Genome of the Deep-Sea Bacterium Moritella marina from long Nanopore and Illumina reads.</title>
        <authorList>
            <person name="Magin S."/>
            <person name="Georgoulis A."/>
            <person name="Papadimitriou K."/>
            <person name="Iliakis G."/>
            <person name="Vorgias C.E."/>
        </authorList>
    </citation>
    <scope>NUCLEOTIDE SEQUENCE [LARGE SCALE GENOMIC DNA]</scope>
    <source>
        <strain evidence="1 2">MP-1</strain>
    </source>
</reference>
<protein>
    <recommendedName>
        <fullName evidence="3">Bacteriophage protein</fullName>
    </recommendedName>
</protein>
<keyword evidence="2" id="KW-1185">Reference proteome</keyword>
<evidence type="ECO:0000313" key="2">
    <source>
        <dbReference type="Proteomes" id="UP000327424"/>
    </source>
</evidence>
<dbReference type="AlphaFoldDB" id="A0A5J6WHL1"/>
<dbReference type="Proteomes" id="UP000327424">
    <property type="component" value="Chromosome"/>
</dbReference>
<name>A0A5J6WHL1_MORMI</name>